<proteinExistence type="predicted"/>
<sequence length="54" mass="6637">MFYYPTILVKYEDADLGTFIWVGIEEIEQFNTTLAQGLWEGKQLQYKKWKPWRY</sequence>
<gene>
    <name evidence="1" type="ORF">PDIP_65440</name>
</gene>
<dbReference type="Proteomes" id="UP000009886">
    <property type="component" value="Unassembled WGS sequence"/>
</dbReference>
<reference evidence="2" key="1">
    <citation type="journal article" date="2012" name="BMC Genomics">
        <title>Genome sequence of the necrotrophic fungus Penicillium digitatum, the main postharvest pathogen of citrus.</title>
        <authorList>
            <person name="Marcet-Houben M."/>
            <person name="Ballester A.-R."/>
            <person name="de la Fuente B."/>
            <person name="Harries E."/>
            <person name="Marcos J.F."/>
            <person name="Gonzalez-Candelas L."/>
            <person name="Gabaldon T."/>
        </authorList>
    </citation>
    <scope>NUCLEOTIDE SEQUENCE [LARGE SCALE GENOMIC DNA]</scope>
    <source>
        <strain evidence="2">Pd1 / CECT 20795</strain>
    </source>
</reference>
<protein>
    <submittedName>
        <fullName evidence="1">Uncharacterized protein</fullName>
    </submittedName>
</protein>
<evidence type="ECO:0000313" key="2">
    <source>
        <dbReference type="Proteomes" id="UP000009886"/>
    </source>
</evidence>
<dbReference type="HOGENOM" id="CLU_3051052_0_0_1"/>
<dbReference type="VEuPathDB" id="FungiDB:PDIP_65440"/>
<dbReference type="OrthoDB" id="10261408at2759"/>
<comment type="caution">
    <text evidence="1">The sequence shown here is derived from an EMBL/GenBank/DDBJ whole genome shotgun (WGS) entry which is preliminary data.</text>
</comment>
<dbReference type="KEGG" id="pdp:PDIP_65440"/>
<evidence type="ECO:0000313" key="1">
    <source>
        <dbReference type="EMBL" id="EKV09259.1"/>
    </source>
</evidence>
<name>K9FJ14_PEND1</name>
<dbReference type="AlphaFoldDB" id="K9FJ14"/>
<dbReference type="EMBL" id="AKCU01000431">
    <property type="protein sequence ID" value="EKV09259.1"/>
    <property type="molecule type" value="Genomic_DNA"/>
</dbReference>
<organism evidence="1 2">
    <name type="scientific">Penicillium digitatum (strain Pd1 / CECT 20795)</name>
    <name type="common">Green mold</name>
    <dbReference type="NCBI Taxonomy" id="1170230"/>
    <lineage>
        <taxon>Eukaryota</taxon>
        <taxon>Fungi</taxon>
        <taxon>Dikarya</taxon>
        <taxon>Ascomycota</taxon>
        <taxon>Pezizomycotina</taxon>
        <taxon>Eurotiomycetes</taxon>
        <taxon>Eurotiomycetidae</taxon>
        <taxon>Eurotiales</taxon>
        <taxon>Aspergillaceae</taxon>
        <taxon>Penicillium</taxon>
    </lineage>
</organism>
<accession>K9FJ14</accession>